<accession>A0A4P6K4S4</accession>
<dbReference type="RefSeq" id="WP_129894030.1">
    <property type="nucleotide sequence ID" value="NZ_CP035758.1"/>
</dbReference>
<keyword evidence="2" id="KW-0238">DNA-binding</keyword>
<dbReference type="Proteomes" id="UP000290365">
    <property type="component" value="Chromosome"/>
</dbReference>
<dbReference type="EMBL" id="CP035758">
    <property type="protein sequence ID" value="QBD82962.1"/>
    <property type="molecule type" value="Genomic_DNA"/>
</dbReference>
<dbReference type="KEGG" id="kbs:EPA93_46175"/>
<proteinExistence type="predicted"/>
<evidence type="ECO:0000313" key="3">
    <source>
        <dbReference type="Proteomes" id="UP000290365"/>
    </source>
</evidence>
<feature type="domain" description="Helix-turn-helix" evidence="1">
    <location>
        <begin position="13"/>
        <end position="57"/>
    </location>
</feature>
<dbReference type="AlphaFoldDB" id="A0A4P6K4S4"/>
<dbReference type="InterPro" id="IPR009061">
    <property type="entry name" value="DNA-bd_dom_put_sf"/>
</dbReference>
<keyword evidence="3" id="KW-1185">Reference proteome</keyword>
<organism evidence="2 3">
    <name type="scientific">Ktedonosporobacter rubrisoli</name>
    <dbReference type="NCBI Taxonomy" id="2509675"/>
    <lineage>
        <taxon>Bacteria</taxon>
        <taxon>Bacillati</taxon>
        <taxon>Chloroflexota</taxon>
        <taxon>Ktedonobacteria</taxon>
        <taxon>Ktedonobacterales</taxon>
        <taxon>Ktedonosporobacteraceae</taxon>
        <taxon>Ktedonosporobacter</taxon>
    </lineage>
</organism>
<protein>
    <submittedName>
        <fullName evidence="2">DNA-binding protein</fullName>
    </submittedName>
</protein>
<name>A0A4P6K4S4_KTERU</name>
<reference evidence="2 3" key="1">
    <citation type="submission" date="2019-01" db="EMBL/GenBank/DDBJ databases">
        <title>Ktedonosporobacter rubrisoli SCAWS-G2.</title>
        <authorList>
            <person name="Huang Y."/>
            <person name="Yan B."/>
        </authorList>
    </citation>
    <scope>NUCLEOTIDE SEQUENCE [LARGE SCALE GENOMIC DNA]</scope>
    <source>
        <strain evidence="2 3">SCAWS-G2</strain>
    </source>
</reference>
<evidence type="ECO:0000313" key="2">
    <source>
        <dbReference type="EMBL" id="QBD82962.1"/>
    </source>
</evidence>
<dbReference type="InterPro" id="IPR041657">
    <property type="entry name" value="HTH_17"/>
</dbReference>
<evidence type="ECO:0000259" key="1">
    <source>
        <dbReference type="Pfam" id="PF12728"/>
    </source>
</evidence>
<sequence>MDEYADYSGLPGYVSIKEAAKMLGISDKMVYIYIQRKRLPALQIANVLVIPIKDVQNFKFNSEGRPRRKTPPWRISSRDNVLFVTSITLQFEAAQQDLLAERLREIRESGLYDFPGTVTRYVFSYEGSPNTIEIQLVWKTSVAPDEATREQTLEEFRQALDDVLDWSTAQYKHGRALMHT</sequence>
<dbReference type="SUPFAM" id="SSF46955">
    <property type="entry name" value="Putative DNA-binding domain"/>
    <property type="match status" value="1"/>
</dbReference>
<gene>
    <name evidence="2" type="ORF">EPA93_46175</name>
</gene>
<dbReference type="GO" id="GO:0003677">
    <property type="term" value="F:DNA binding"/>
    <property type="evidence" value="ECO:0007669"/>
    <property type="project" value="UniProtKB-KW"/>
</dbReference>
<dbReference type="Pfam" id="PF12728">
    <property type="entry name" value="HTH_17"/>
    <property type="match status" value="1"/>
</dbReference>